<proteinExistence type="predicted"/>
<dbReference type="Proteomes" id="UP000185841">
    <property type="component" value="Unassembled WGS sequence"/>
</dbReference>
<dbReference type="RefSeq" id="WP_076423546.1">
    <property type="nucleotide sequence ID" value="NZ_FTMP01000001.1"/>
</dbReference>
<protein>
    <submittedName>
        <fullName evidence="1">Mu-like prophage protein gp29</fullName>
    </submittedName>
</protein>
<evidence type="ECO:0000313" key="2">
    <source>
        <dbReference type="Proteomes" id="UP000185841"/>
    </source>
</evidence>
<dbReference type="AlphaFoldDB" id="A0A1N6NCW6"/>
<reference evidence="1 2" key="1">
    <citation type="submission" date="2017-01" db="EMBL/GenBank/DDBJ databases">
        <authorList>
            <person name="Mah S.A."/>
            <person name="Swanson W.J."/>
            <person name="Moy G.W."/>
            <person name="Vacquier V.D."/>
        </authorList>
    </citation>
    <scope>NUCLEOTIDE SEQUENCE [LARGE SCALE GENOMIC DNA]</scope>
    <source>
        <strain evidence="1 2">RU36E</strain>
    </source>
</reference>
<organism evidence="1 2">
    <name type="scientific">Aquipseudomonas alcaligenes</name>
    <name type="common">Pseudomonas alcaligenes</name>
    <dbReference type="NCBI Taxonomy" id="43263"/>
    <lineage>
        <taxon>Bacteria</taxon>
        <taxon>Pseudomonadati</taxon>
        <taxon>Pseudomonadota</taxon>
        <taxon>Gammaproteobacteria</taxon>
        <taxon>Pseudomonadales</taxon>
        <taxon>Pseudomonadaceae</taxon>
        <taxon>Aquipseudomonas</taxon>
    </lineage>
</organism>
<sequence length="523" mass="57390">MVTTSRILGPDGQPIRIGELREPQTAHLTSLHHEVGNHPSRGLTPSRLAQILDAAEQGDIVGQYELFEDMEEKDGHIMAEMGKRRRAVQGLEWQIVPPDNASKAEKDAAATLSSLLDGLDGFDDLVFDLTDAIGKGFACLEFDGWQRTDGTWLPKSAIHRPQSWFQLVRGQYQEIRLRGAAGGEALQPFGWIVHTHRAKSGYLERSALFRVLVWPYLFKNYSVGDLAEFLEIYGIPMRVGKYPSGATEKEKLTLLRALAALGHNAAGIIPLGMELEFLNAAQGDPAAFQLMIEWCERTQSKAILGGTLTSQADGKSSTNALGNVHNEVRQELRDADAKQIAMTISQQLVYPIAVLNGLANDWRRCPRLKLITQEPEDLAHYAEALPSLVKMGIKIPRQWAQERLAIPEPDGDEEILVVAAEPVAPPVVPEPAPSKAVATAQTKAPATAAEQLDDTLQPITGQWIERIRNLVQQAESLEQIRDGLVELLPDMSLEQYAEAMAQALAAAALQGRVEILQEAASGR</sequence>
<dbReference type="InterPro" id="IPR009279">
    <property type="entry name" value="Portal_Mu"/>
</dbReference>
<evidence type="ECO:0000313" key="1">
    <source>
        <dbReference type="EMBL" id="SIP89939.1"/>
    </source>
</evidence>
<dbReference type="Pfam" id="PF06074">
    <property type="entry name" value="Portal_Mu"/>
    <property type="match status" value="1"/>
</dbReference>
<dbReference type="EMBL" id="FTMP01000001">
    <property type="protein sequence ID" value="SIP89939.1"/>
    <property type="molecule type" value="Genomic_DNA"/>
</dbReference>
<accession>A0A1N6NCW6</accession>
<name>A0A1N6NCW6_AQUAC</name>
<gene>
    <name evidence="1" type="ORF">SAMN05878282_101220</name>
</gene>